<sequence>MPTDWDPGPGLAYTVASMCMRLQTANTRRRLFPREEQVSPPRRSRSASAALVPHRPIPSPPGRIGSYLRERSAVAAAPRTALTAALRTAGDPRPRPPAPALLRRYSCPAAAPPQLQVSGRARHRAR</sequence>
<organism evidence="2">
    <name type="scientific">Setaria italica</name>
    <name type="common">Foxtail millet</name>
    <name type="synonym">Panicum italicum</name>
    <dbReference type="NCBI Taxonomy" id="4555"/>
    <lineage>
        <taxon>Eukaryota</taxon>
        <taxon>Viridiplantae</taxon>
        <taxon>Streptophyta</taxon>
        <taxon>Embryophyta</taxon>
        <taxon>Tracheophyta</taxon>
        <taxon>Spermatophyta</taxon>
        <taxon>Magnoliopsida</taxon>
        <taxon>Liliopsida</taxon>
        <taxon>Poales</taxon>
        <taxon>Poaceae</taxon>
        <taxon>PACMAD clade</taxon>
        <taxon>Panicoideae</taxon>
        <taxon>Panicodae</taxon>
        <taxon>Paniceae</taxon>
        <taxon>Cenchrinae</taxon>
        <taxon>Setaria</taxon>
    </lineage>
</organism>
<dbReference type="AlphaFoldDB" id="A0A368SH36"/>
<name>A0A368SH36_SETIT</name>
<proteinExistence type="predicted"/>
<reference evidence="2" key="2">
    <citation type="submission" date="2015-07" db="EMBL/GenBank/DDBJ databases">
        <authorList>
            <person name="Noorani M."/>
        </authorList>
    </citation>
    <scope>NUCLEOTIDE SEQUENCE</scope>
    <source>
        <strain evidence="2">Yugu1</strain>
    </source>
</reference>
<feature type="region of interest" description="Disordered" evidence="1">
    <location>
        <begin position="85"/>
        <end position="126"/>
    </location>
</feature>
<dbReference type="EMBL" id="CM003536">
    <property type="protein sequence ID" value="RCV41708.1"/>
    <property type="molecule type" value="Genomic_DNA"/>
</dbReference>
<protein>
    <submittedName>
        <fullName evidence="2">Uncharacterized protein</fullName>
    </submittedName>
</protein>
<evidence type="ECO:0000256" key="1">
    <source>
        <dbReference type="SAM" id="MobiDB-lite"/>
    </source>
</evidence>
<gene>
    <name evidence="2" type="ORF">SETIT_9G157400v2</name>
</gene>
<feature type="region of interest" description="Disordered" evidence="1">
    <location>
        <begin position="30"/>
        <end position="63"/>
    </location>
</feature>
<evidence type="ECO:0000313" key="2">
    <source>
        <dbReference type="EMBL" id="RCV41708.1"/>
    </source>
</evidence>
<accession>A0A368SH36</accession>
<reference evidence="2" key="1">
    <citation type="journal article" date="2012" name="Nat. Biotechnol.">
        <title>Reference genome sequence of the model plant Setaria.</title>
        <authorList>
            <person name="Bennetzen J.L."/>
            <person name="Schmutz J."/>
            <person name="Wang H."/>
            <person name="Percifield R."/>
            <person name="Hawkins J."/>
            <person name="Pontaroli A.C."/>
            <person name="Estep M."/>
            <person name="Feng L."/>
            <person name="Vaughn J.N."/>
            <person name="Grimwood J."/>
            <person name="Jenkins J."/>
            <person name="Barry K."/>
            <person name="Lindquist E."/>
            <person name="Hellsten U."/>
            <person name="Deshpande S."/>
            <person name="Wang X."/>
            <person name="Wu X."/>
            <person name="Mitros T."/>
            <person name="Triplett J."/>
            <person name="Yang X."/>
            <person name="Ye C.Y."/>
            <person name="Mauro-Herrera M."/>
            <person name="Wang L."/>
            <person name="Li P."/>
            <person name="Sharma M."/>
            <person name="Sharma R."/>
            <person name="Ronald P.C."/>
            <person name="Panaud O."/>
            <person name="Kellogg E.A."/>
            <person name="Brutnell T.P."/>
            <person name="Doust A.N."/>
            <person name="Tuskan G.A."/>
            <person name="Rokhsar D."/>
            <person name="Devos K.M."/>
        </authorList>
    </citation>
    <scope>NUCLEOTIDE SEQUENCE [LARGE SCALE GENOMIC DNA]</scope>
    <source>
        <strain evidence="2">Yugu1</strain>
    </source>
</reference>